<dbReference type="OrthoDB" id="10062665at2759"/>
<organism evidence="10 11">
    <name type="scientific">Dimorphilus gyrociliatus</name>
    <dbReference type="NCBI Taxonomy" id="2664684"/>
    <lineage>
        <taxon>Eukaryota</taxon>
        <taxon>Metazoa</taxon>
        <taxon>Spiralia</taxon>
        <taxon>Lophotrochozoa</taxon>
        <taxon>Annelida</taxon>
        <taxon>Polychaeta</taxon>
        <taxon>Polychaeta incertae sedis</taxon>
        <taxon>Dinophilidae</taxon>
        <taxon>Dimorphilus</taxon>
    </lineage>
</organism>
<evidence type="ECO:0000256" key="4">
    <source>
        <dbReference type="ARBA" id="ARBA00022989"/>
    </source>
</evidence>
<feature type="disulfide bond" evidence="9">
    <location>
        <begin position="149"/>
        <end position="167"/>
    </location>
</feature>
<dbReference type="PANTHER" id="PTHR22722">
    <property type="entry name" value="LOW-DENSITY LIPOPROTEIN RECEPTOR-RELATED PROTEIN 2-RELATED"/>
    <property type="match status" value="1"/>
</dbReference>
<evidence type="ECO:0000256" key="1">
    <source>
        <dbReference type="ARBA" id="ARBA00004167"/>
    </source>
</evidence>
<evidence type="ECO:0000256" key="9">
    <source>
        <dbReference type="PROSITE-ProRule" id="PRU00124"/>
    </source>
</evidence>
<keyword evidence="2" id="KW-0812">Transmembrane</keyword>
<evidence type="ECO:0000256" key="7">
    <source>
        <dbReference type="ARBA" id="ARBA00023170"/>
    </source>
</evidence>
<keyword evidence="6 9" id="KW-1015">Disulfide bond</keyword>
<dbReference type="InterPro" id="IPR036055">
    <property type="entry name" value="LDL_receptor-like_sf"/>
</dbReference>
<evidence type="ECO:0000256" key="6">
    <source>
        <dbReference type="ARBA" id="ARBA00023157"/>
    </source>
</evidence>
<proteinExistence type="predicted"/>
<protein>
    <submittedName>
        <fullName evidence="10">DgyrCDS14560</fullName>
    </submittedName>
</protein>
<dbReference type="CDD" id="cd00112">
    <property type="entry name" value="LDLa"/>
    <property type="match status" value="2"/>
</dbReference>
<dbReference type="SUPFAM" id="SSF57424">
    <property type="entry name" value="LDL receptor-like module"/>
    <property type="match status" value="2"/>
</dbReference>
<accession>A0A7I8WED8</accession>
<evidence type="ECO:0000313" key="11">
    <source>
        <dbReference type="Proteomes" id="UP000549394"/>
    </source>
</evidence>
<dbReference type="InterPro" id="IPR051221">
    <property type="entry name" value="LDLR-related"/>
</dbReference>
<comment type="subcellular location">
    <subcellularLocation>
        <location evidence="1">Membrane</location>
        <topology evidence="1">Single-pass membrane protein</topology>
    </subcellularLocation>
</comment>
<dbReference type="PROSITE" id="PS01209">
    <property type="entry name" value="LDLRA_1"/>
    <property type="match status" value="2"/>
</dbReference>
<keyword evidence="5" id="KW-0472">Membrane</keyword>
<comment type="caution">
    <text evidence="9">Lacks conserved residue(s) required for the propagation of feature annotation.</text>
</comment>
<keyword evidence="11" id="KW-1185">Reference proteome</keyword>
<dbReference type="Gene3D" id="4.10.400.10">
    <property type="entry name" value="Low-density Lipoprotein Receptor"/>
    <property type="match status" value="2"/>
</dbReference>
<evidence type="ECO:0000256" key="8">
    <source>
        <dbReference type="ARBA" id="ARBA00023180"/>
    </source>
</evidence>
<dbReference type="Proteomes" id="UP000549394">
    <property type="component" value="Unassembled WGS sequence"/>
</dbReference>
<dbReference type="GO" id="GO:0043235">
    <property type="term" value="C:receptor complex"/>
    <property type="evidence" value="ECO:0007669"/>
    <property type="project" value="TreeGrafter"/>
</dbReference>
<keyword evidence="7" id="KW-0675">Receptor</keyword>
<keyword evidence="3" id="KW-0677">Repeat</keyword>
<evidence type="ECO:0000256" key="2">
    <source>
        <dbReference type="ARBA" id="ARBA00022692"/>
    </source>
</evidence>
<dbReference type="PRINTS" id="PR00261">
    <property type="entry name" value="LDLRECEPTOR"/>
</dbReference>
<keyword evidence="8" id="KW-0325">Glycoprotein</keyword>
<evidence type="ECO:0000256" key="3">
    <source>
        <dbReference type="ARBA" id="ARBA00022737"/>
    </source>
</evidence>
<name>A0A7I8WED8_9ANNE</name>
<evidence type="ECO:0000256" key="5">
    <source>
        <dbReference type="ARBA" id="ARBA00023136"/>
    </source>
</evidence>
<dbReference type="EMBL" id="CAJFCJ010000047">
    <property type="protein sequence ID" value="CAD5126426.1"/>
    <property type="molecule type" value="Genomic_DNA"/>
</dbReference>
<dbReference type="InterPro" id="IPR023415">
    <property type="entry name" value="LDLR_class-A_CS"/>
</dbReference>
<comment type="caution">
    <text evidence="10">The sequence shown here is derived from an EMBL/GenBank/DDBJ whole genome shotgun (WGS) entry which is preliminary data.</text>
</comment>
<dbReference type="PROSITE" id="PS50068">
    <property type="entry name" value="LDLRA_2"/>
    <property type="match status" value="2"/>
</dbReference>
<feature type="disulfide bond" evidence="9">
    <location>
        <begin position="86"/>
        <end position="101"/>
    </location>
</feature>
<evidence type="ECO:0000313" key="10">
    <source>
        <dbReference type="EMBL" id="CAD5126426.1"/>
    </source>
</evidence>
<reference evidence="10 11" key="1">
    <citation type="submission" date="2020-08" db="EMBL/GenBank/DDBJ databases">
        <authorList>
            <person name="Hejnol A."/>
        </authorList>
    </citation>
    <scope>NUCLEOTIDE SEQUENCE [LARGE SCALE GENOMIC DNA]</scope>
</reference>
<dbReference type="SMART" id="SM00192">
    <property type="entry name" value="LDLa"/>
    <property type="match status" value="2"/>
</dbReference>
<gene>
    <name evidence="10" type="ORF">DGYR_LOCUS13669</name>
</gene>
<feature type="disulfide bond" evidence="9">
    <location>
        <begin position="142"/>
        <end position="154"/>
    </location>
</feature>
<keyword evidence="4" id="KW-1133">Transmembrane helix</keyword>
<dbReference type="GO" id="GO:0005886">
    <property type="term" value="C:plasma membrane"/>
    <property type="evidence" value="ECO:0007669"/>
    <property type="project" value="TreeGrafter"/>
</dbReference>
<dbReference type="AlphaFoldDB" id="A0A7I8WED8"/>
<dbReference type="InterPro" id="IPR002172">
    <property type="entry name" value="LDrepeatLR_classA_rpt"/>
</dbReference>
<sequence length="179" mass="21112">MGNRMEEFDRNDTCLFIDVGLRSFKIQWLKCEVFPAFYAFCNIHIDPLHKPPKIEECNSVDTPSLCNEYSILCEIDMICISIILKCDGNFDCQDKTDEKNCSTIKQIIYPQSNQLINPFYMCNYFQDYSSAEDEKFCFFPNCKENERKCLNHECISIEKFCDNERDCIDFSDEKCYDSL</sequence>
<dbReference type="Pfam" id="PF00057">
    <property type="entry name" value="Ldl_recept_a"/>
    <property type="match status" value="2"/>
</dbReference>